<dbReference type="AlphaFoldDB" id="A0A284RQC0"/>
<reference evidence="3" key="1">
    <citation type="journal article" date="2017" name="Nat. Ecol. Evol.">
        <title>Genome expansion and lineage-specific genetic innovations in the forest pathogenic fungi Armillaria.</title>
        <authorList>
            <person name="Sipos G."/>
            <person name="Prasanna A.N."/>
            <person name="Walter M.C."/>
            <person name="O'Connor E."/>
            <person name="Balint B."/>
            <person name="Krizsan K."/>
            <person name="Kiss B."/>
            <person name="Hess J."/>
            <person name="Varga T."/>
            <person name="Slot J."/>
            <person name="Riley R."/>
            <person name="Boka B."/>
            <person name="Rigling D."/>
            <person name="Barry K."/>
            <person name="Lee J."/>
            <person name="Mihaltcheva S."/>
            <person name="LaButti K."/>
            <person name="Lipzen A."/>
            <person name="Waldron R."/>
            <person name="Moloney N.M."/>
            <person name="Sperisen C."/>
            <person name="Kredics L."/>
            <person name="Vagvoelgyi C."/>
            <person name="Patrignani A."/>
            <person name="Fitzpatrick D."/>
            <person name="Nagy I."/>
            <person name="Doyle S."/>
            <person name="Anderson J.B."/>
            <person name="Grigoriev I.V."/>
            <person name="Gueldener U."/>
            <person name="Muensterkoetter M."/>
            <person name="Nagy L.G."/>
        </authorList>
    </citation>
    <scope>NUCLEOTIDE SEQUENCE [LARGE SCALE GENOMIC DNA]</scope>
    <source>
        <strain evidence="3">C18/9</strain>
    </source>
</reference>
<organism evidence="2 3">
    <name type="scientific">Armillaria ostoyae</name>
    <name type="common">Armillaria root rot fungus</name>
    <dbReference type="NCBI Taxonomy" id="47428"/>
    <lineage>
        <taxon>Eukaryota</taxon>
        <taxon>Fungi</taxon>
        <taxon>Dikarya</taxon>
        <taxon>Basidiomycota</taxon>
        <taxon>Agaricomycotina</taxon>
        <taxon>Agaricomycetes</taxon>
        <taxon>Agaricomycetidae</taxon>
        <taxon>Agaricales</taxon>
        <taxon>Marasmiineae</taxon>
        <taxon>Physalacriaceae</taxon>
        <taxon>Armillaria</taxon>
    </lineage>
</organism>
<feature type="compositionally biased region" description="Basic and acidic residues" evidence="1">
    <location>
        <begin position="58"/>
        <end position="67"/>
    </location>
</feature>
<evidence type="ECO:0000313" key="3">
    <source>
        <dbReference type="Proteomes" id="UP000219338"/>
    </source>
</evidence>
<feature type="compositionally biased region" description="Polar residues" evidence="1">
    <location>
        <begin position="69"/>
        <end position="82"/>
    </location>
</feature>
<evidence type="ECO:0000313" key="2">
    <source>
        <dbReference type="EMBL" id="SJL10969.1"/>
    </source>
</evidence>
<keyword evidence="3" id="KW-1185">Reference proteome</keyword>
<name>A0A284RQC0_ARMOS</name>
<evidence type="ECO:0000256" key="1">
    <source>
        <dbReference type="SAM" id="MobiDB-lite"/>
    </source>
</evidence>
<gene>
    <name evidence="2" type="ORF">ARMOST_14365</name>
</gene>
<dbReference type="Proteomes" id="UP000219338">
    <property type="component" value="Unassembled WGS sequence"/>
</dbReference>
<sequence>MSTKAPSLEIKKAAMSPFCDDVLGSEATSSSIVKRHSTLSAARKASNSQYRMQPRYAHVPDGDDVCRELNTNQQTSSQLGRR</sequence>
<feature type="region of interest" description="Disordered" evidence="1">
    <location>
        <begin position="37"/>
        <end position="82"/>
    </location>
</feature>
<proteinExistence type="predicted"/>
<dbReference type="EMBL" id="FUEG01000013">
    <property type="protein sequence ID" value="SJL10969.1"/>
    <property type="molecule type" value="Genomic_DNA"/>
</dbReference>
<protein>
    <submittedName>
        <fullName evidence="2">Uncharacterized protein</fullName>
    </submittedName>
</protein>
<accession>A0A284RQC0</accession>